<gene>
    <name evidence="1" type="ORF">AKJ09_00999</name>
</gene>
<reference evidence="1 2" key="1">
    <citation type="submission" date="2015-08" db="EMBL/GenBank/DDBJ databases">
        <authorList>
            <person name="Babu N.S."/>
            <person name="Beckwith C.J."/>
            <person name="Beseler K.G."/>
            <person name="Brison A."/>
            <person name="Carone J.V."/>
            <person name="Caskin T.P."/>
            <person name="Diamond M."/>
            <person name="Durham M.E."/>
            <person name="Foxe J.M."/>
            <person name="Go M."/>
            <person name="Henderson B.A."/>
            <person name="Jones I.B."/>
            <person name="McGettigan J.A."/>
            <person name="Micheletti S.J."/>
            <person name="Nasrallah M.E."/>
            <person name="Ortiz D."/>
            <person name="Piller C.R."/>
            <person name="Privatt S.R."/>
            <person name="Schneider S.L."/>
            <person name="Sharp S."/>
            <person name="Smith T.C."/>
            <person name="Stanton J.D."/>
            <person name="Ullery H.E."/>
            <person name="Wilson R.J."/>
            <person name="Serrano M.G."/>
            <person name="Buck G."/>
            <person name="Lee V."/>
            <person name="Wang Y."/>
            <person name="Carvalho R."/>
            <person name="Voegtly L."/>
            <person name="Shi R."/>
            <person name="Duckworth R."/>
            <person name="Johnson A."/>
            <person name="Loviza R."/>
            <person name="Walstead R."/>
            <person name="Shah Z."/>
            <person name="Kiflezghi M."/>
            <person name="Wade K."/>
            <person name="Ball S.L."/>
            <person name="Bradley K.W."/>
            <person name="Asai D.J."/>
            <person name="Bowman C.A."/>
            <person name="Russell D.A."/>
            <person name="Pope W.H."/>
            <person name="Jacobs-Sera D."/>
            <person name="Hendrix R.W."/>
            <person name="Hatfull G.F."/>
        </authorList>
    </citation>
    <scope>NUCLEOTIDE SEQUENCE [LARGE SCALE GENOMIC DNA]</scope>
    <source>
        <strain evidence="1 2">DSM 27648</strain>
    </source>
</reference>
<dbReference type="STRING" id="1391654.AKJ09_00999"/>
<evidence type="ECO:0000313" key="2">
    <source>
        <dbReference type="Proteomes" id="UP000064967"/>
    </source>
</evidence>
<dbReference type="InterPro" id="IPR047880">
    <property type="entry name" value="MafI-like"/>
</dbReference>
<sequence>MRRIEERLAIILRNAEGWLPKDQLDDMQSLVAAREPGVALENFWTQLEEYDVDVPDSVRHEIKQIAAEMEMRPPHWIERA</sequence>
<accession>A0A0K1PLD3</accession>
<name>A0A0K1PLD3_9BACT</name>
<dbReference type="Proteomes" id="UP000064967">
    <property type="component" value="Chromosome"/>
</dbReference>
<organism evidence="1 2">
    <name type="scientific">Labilithrix luteola</name>
    <dbReference type="NCBI Taxonomy" id="1391654"/>
    <lineage>
        <taxon>Bacteria</taxon>
        <taxon>Pseudomonadati</taxon>
        <taxon>Myxococcota</taxon>
        <taxon>Polyangia</taxon>
        <taxon>Polyangiales</taxon>
        <taxon>Labilitrichaceae</taxon>
        <taxon>Labilithrix</taxon>
    </lineage>
</organism>
<protein>
    <submittedName>
        <fullName evidence="1">Uncharacterized protein</fullName>
    </submittedName>
</protein>
<dbReference type="KEGG" id="llu:AKJ09_00999"/>
<keyword evidence="2" id="KW-1185">Reference proteome</keyword>
<dbReference type="NCBIfam" id="NF033691">
    <property type="entry name" value="immunity_MafI"/>
    <property type="match status" value="1"/>
</dbReference>
<evidence type="ECO:0000313" key="1">
    <source>
        <dbReference type="EMBL" id="AKU94335.1"/>
    </source>
</evidence>
<proteinExistence type="predicted"/>
<dbReference type="EMBL" id="CP012333">
    <property type="protein sequence ID" value="AKU94335.1"/>
    <property type="molecule type" value="Genomic_DNA"/>
</dbReference>
<dbReference type="AlphaFoldDB" id="A0A0K1PLD3"/>